<comment type="caution">
    <text evidence="2">The sequence shown here is derived from an EMBL/GenBank/DDBJ whole genome shotgun (WGS) entry which is preliminary data.</text>
</comment>
<evidence type="ECO:0000313" key="3">
    <source>
        <dbReference type="Proteomes" id="UP000297700"/>
    </source>
</evidence>
<dbReference type="Proteomes" id="UP000297700">
    <property type="component" value="Unassembled WGS sequence"/>
</dbReference>
<sequence length="435" mass="48874">MPALHIPTAEVFEPLLKPARYKGAKGGRGSGKSHFFAGLLVEDSVREPGDFGEGLRSVCIREVLKDLKDSAKLLIEDKLAQYRLGEADGFKVYRDVIETPKDGLIIFKGMQDYSAESIKSLEGFGRAWIEEAQTLKVRSLSLLRPTIRRERSEIWASWNPRRRQDAIDDFLVAHKPDDAEVVTANWQDNPWFPDVLEKERQHDLANYPERYGHIWGGEYATIYEGAYYAGLLADAKAKGRIGVVAADPLLPLRAFIDIGGAGASADAFTIWIVQWAGQQIRVLDYYESRGQVLAFHVNWLRKNGYQDAILYLPHDGVATNNVTGKRYEDHLREAGFKVEPPIKNQGRGAAMMRVEALRRLGPQLWFNEATTEPGREALGFYHEKKDEARNIGLGPDHDWSSHAADSLGLMAIAYEDPERTAGFNAKIDYPDLGYV</sequence>
<dbReference type="RefSeq" id="WP_135165962.1">
    <property type="nucleotide sequence ID" value="NZ_SPQS01000016.1"/>
</dbReference>
<dbReference type="InterPro" id="IPR035412">
    <property type="entry name" value="Terminase_L_N"/>
</dbReference>
<proteinExistence type="predicted"/>
<evidence type="ECO:0000313" key="2">
    <source>
        <dbReference type="EMBL" id="TFV71683.1"/>
    </source>
</evidence>
<reference evidence="2 3" key="1">
    <citation type="submission" date="2019-03" db="EMBL/GenBank/DDBJ databases">
        <title>Bradyrhizobium strains diversity.</title>
        <authorList>
            <person name="Urquiaga M.C.O."/>
            <person name="Hungria M."/>
            <person name="Delamuta J.R.M."/>
            <person name="Klepa M.S."/>
        </authorList>
    </citation>
    <scope>NUCLEOTIDE SEQUENCE [LARGE SCALE GENOMIC DNA]</scope>
    <source>
        <strain evidence="2 3">CNPSo 3426</strain>
    </source>
</reference>
<accession>A0A4Y9NYM8</accession>
<dbReference type="EMBL" id="SPQS01000016">
    <property type="protein sequence ID" value="TFV71683.1"/>
    <property type="molecule type" value="Genomic_DNA"/>
</dbReference>
<feature type="domain" description="Phage terminase large subunit N-terminal" evidence="1">
    <location>
        <begin position="21"/>
        <end position="218"/>
    </location>
</feature>
<dbReference type="Gene3D" id="3.30.420.280">
    <property type="match status" value="1"/>
</dbReference>
<gene>
    <name evidence="2" type="ORF">E4K64_25485</name>
</gene>
<dbReference type="PANTHER" id="PTHR39184:SF1">
    <property type="entry name" value="PBSX PHAGE TERMINASE LARGE SUBUNIT"/>
    <property type="match status" value="1"/>
</dbReference>
<evidence type="ECO:0000259" key="1">
    <source>
        <dbReference type="Pfam" id="PF04466"/>
    </source>
</evidence>
<dbReference type="Pfam" id="PF04466">
    <property type="entry name" value="Terminase_3"/>
    <property type="match status" value="1"/>
</dbReference>
<protein>
    <submittedName>
        <fullName evidence="2">PBSX family phage terminase large subunit</fullName>
    </submittedName>
</protein>
<organism evidence="2 3">
    <name type="scientific">Bradyrhizobium frederickii</name>
    <dbReference type="NCBI Taxonomy" id="2560054"/>
    <lineage>
        <taxon>Bacteria</taxon>
        <taxon>Pseudomonadati</taxon>
        <taxon>Pseudomonadota</taxon>
        <taxon>Alphaproteobacteria</taxon>
        <taxon>Hyphomicrobiales</taxon>
        <taxon>Nitrobacteraceae</taxon>
        <taxon>Bradyrhizobium</taxon>
    </lineage>
</organism>
<dbReference type="PANTHER" id="PTHR39184">
    <property type="match status" value="1"/>
</dbReference>
<dbReference type="InterPro" id="IPR027417">
    <property type="entry name" value="P-loop_NTPase"/>
</dbReference>
<name>A0A4Y9NYM8_9BRAD</name>
<dbReference type="InterPro" id="IPR052380">
    <property type="entry name" value="Viral_DNA_packaging_terminase"/>
</dbReference>
<dbReference type="Gene3D" id="3.40.50.300">
    <property type="entry name" value="P-loop containing nucleotide triphosphate hydrolases"/>
    <property type="match status" value="1"/>
</dbReference>
<dbReference type="AlphaFoldDB" id="A0A4Y9NYM8"/>